<keyword evidence="3" id="KW-1185">Reference proteome</keyword>
<dbReference type="PANTHER" id="PTHR43245">
    <property type="entry name" value="BIFUNCTIONAL POLYMYXIN RESISTANCE PROTEIN ARNA"/>
    <property type="match status" value="1"/>
</dbReference>
<dbReference type="InterPro" id="IPR013120">
    <property type="entry name" value="FAR_NAD-bd"/>
</dbReference>
<comment type="caution">
    <text evidence="2">The sequence shown here is derived from an EMBL/GenBank/DDBJ whole genome shotgun (WGS) entry which is preliminary data.</text>
</comment>
<gene>
    <name evidence="2" type="ORF">RYS15_04710</name>
</gene>
<dbReference type="InterPro" id="IPR050177">
    <property type="entry name" value="Lipid_A_modif_metabolic_enz"/>
</dbReference>
<dbReference type="InterPro" id="IPR036291">
    <property type="entry name" value="NAD(P)-bd_dom_sf"/>
</dbReference>
<feature type="domain" description="Thioester reductase (TE)" evidence="1">
    <location>
        <begin position="5"/>
        <end position="235"/>
    </location>
</feature>
<dbReference type="Gene3D" id="3.40.50.720">
    <property type="entry name" value="NAD(P)-binding Rossmann-like Domain"/>
    <property type="match status" value="1"/>
</dbReference>
<organism evidence="2 3">
    <name type="scientific">Marinobacter xestospongiae</name>
    <dbReference type="NCBI Taxonomy" id="994319"/>
    <lineage>
        <taxon>Bacteria</taxon>
        <taxon>Pseudomonadati</taxon>
        <taxon>Pseudomonadota</taxon>
        <taxon>Gammaproteobacteria</taxon>
        <taxon>Pseudomonadales</taxon>
        <taxon>Marinobacteraceae</taxon>
        <taxon>Marinobacter</taxon>
    </lineage>
</organism>
<name>A0ABU3VUL8_9GAMM</name>
<dbReference type="PANTHER" id="PTHR43245:SF55">
    <property type="entry name" value="NAD(P)-BINDING DOMAIN-CONTAINING PROTEIN"/>
    <property type="match status" value="1"/>
</dbReference>
<protein>
    <submittedName>
        <fullName evidence="2">SDR family oxidoreductase</fullName>
    </submittedName>
</protein>
<accession>A0ABU3VUL8</accession>
<dbReference type="RefSeq" id="WP_316972823.1">
    <property type="nucleotide sequence ID" value="NZ_JAWIIJ010000002.1"/>
</dbReference>
<dbReference type="Proteomes" id="UP001269819">
    <property type="component" value="Unassembled WGS sequence"/>
</dbReference>
<evidence type="ECO:0000313" key="2">
    <source>
        <dbReference type="EMBL" id="MDV2077969.1"/>
    </source>
</evidence>
<evidence type="ECO:0000259" key="1">
    <source>
        <dbReference type="Pfam" id="PF07993"/>
    </source>
</evidence>
<sequence>MTILITGATGFVGRHLIARLTAAGQSVIALLRHTDQLPTLRRQVAELGGQEALLTAIQGNLDHPRLGLTDTLPPLAAIVHLGARFGWKLPPDEARQTNVEGSLAVARLAQSQDCRLVFISGFMLANTRHLAELGINPEAPDQTSWDRVYRRAGAYEASKLEGALRVRQFARDQQLDYVEVQPATVAGHSQTGAIDPAQPLYNLIDNLARGRLARVPGTPDHWLPLIPVDQLAQMIAAAAVAPQPPEQLLALADDTPNLQNTLALVAKTLGRKAPTGHIPKGLLRLLLALPGMPQLMNTSPEALNFIQTTRFDLSQSQHFLQAQALAEPSATNAVIASARFYSKQAAAG</sequence>
<dbReference type="Pfam" id="PF07993">
    <property type="entry name" value="NAD_binding_4"/>
    <property type="match status" value="1"/>
</dbReference>
<evidence type="ECO:0000313" key="3">
    <source>
        <dbReference type="Proteomes" id="UP001269819"/>
    </source>
</evidence>
<reference evidence="2 3" key="1">
    <citation type="submission" date="2023-10" db="EMBL/GenBank/DDBJ databases">
        <title>Characteristics and mechanism of a salt-tolerant marine origin heterotrophic nitrifying- aerobic denitrifying bacteria Marinobacter xestospongiae HN1.</title>
        <authorList>
            <person name="Qi R."/>
        </authorList>
    </citation>
    <scope>NUCLEOTIDE SEQUENCE [LARGE SCALE GENOMIC DNA]</scope>
    <source>
        <strain evidence="2 3">HN1</strain>
    </source>
</reference>
<dbReference type="EMBL" id="JAWIIJ010000002">
    <property type="protein sequence ID" value="MDV2077969.1"/>
    <property type="molecule type" value="Genomic_DNA"/>
</dbReference>
<proteinExistence type="predicted"/>
<dbReference type="SUPFAM" id="SSF51735">
    <property type="entry name" value="NAD(P)-binding Rossmann-fold domains"/>
    <property type="match status" value="1"/>
</dbReference>